<dbReference type="SUPFAM" id="SSF56112">
    <property type="entry name" value="Protein kinase-like (PK-like)"/>
    <property type="match status" value="1"/>
</dbReference>
<dbReference type="STRING" id="544711.F0UT85"/>
<dbReference type="Gene3D" id="1.10.510.10">
    <property type="entry name" value="Transferase(Phosphotransferase) domain 1"/>
    <property type="match status" value="1"/>
</dbReference>
<gene>
    <name evidence="2" type="ORF">HCEG_08327</name>
</gene>
<dbReference type="PROSITE" id="PS50011">
    <property type="entry name" value="PROTEIN_KINASE_DOM"/>
    <property type="match status" value="1"/>
</dbReference>
<accession>F0UT85</accession>
<protein>
    <recommendedName>
        <fullName evidence="1">Protein kinase domain-containing protein</fullName>
    </recommendedName>
</protein>
<feature type="domain" description="Protein kinase" evidence="1">
    <location>
        <begin position="1"/>
        <end position="173"/>
    </location>
</feature>
<reference evidence="3" key="1">
    <citation type="submission" date="2008-07" db="EMBL/GenBank/DDBJ databases">
        <title>Annotation of Ajellomyces capsulatus strain H88.</title>
        <authorList>
            <person name="Champion M."/>
            <person name="Cuomo C."/>
            <person name="Ma L.-J."/>
            <person name="Henn M.R."/>
            <person name="Sil A."/>
            <person name="Goldman B."/>
            <person name="Young S.K."/>
            <person name="Kodira C.D."/>
            <person name="Zeng Q."/>
            <person name="Koehrsen M."/>
            <person name="Alvarado L."/>
            <person name="Berlin A."/>
            <person name="Borenstein D."/>
            <person name="Chen Z."/>
            <person name="Engels R."/>
            <person name="Freedman E."/>
            <person name="Gellesch M."/>
            <person name="Goldberg J."/>
            <person name="Griggs A."/>
            <person name="Gujja S."/>
            <person name="Heiman D."/>
            <person name="Hepburn T."/>
            <person name="Howarth C."/>
            <person name="Jen D."/>
            <person name="Larson L."/>
            <person name="Lewis B."/>
            <person name="Mehta T."/>
            <person name="Park D."/>
            <person name="Pearson M."/>
            <person name="Roberts A."/>
            <person name="Saif S."/>
            <person name="Shea T."/>
            <person name="Shenoy N."/>
            <person name="Sisk P."/>
            <person name="Stolte C."/>
            <person name="Sykes S."/>
            <person name="Walk T."/>
            <person name="White J."/>
            <person name="Yandava C."/>
            <person name="Klein B."/>
            <person name="McEwen J.G."/>
            <person name="Puccia R."/>
            <person name="Goldman G.H."/>
            <person name="Felipe M.S."/>
            <person name="Nino-Vega G."/>
            <person name="San-Blas G."/>
            <person name="Taylor J."/>
            <person name="Mendoza L."/>
            <person name="Galagan J."/>
            <person name="Nusbaum C."/>
            <person name="Birren B."/>
        </authorList>
    </citation>
    <scope>NUCLEOTIDE SEQUENCE [LARGE SCALE GENOMIC DNA]</scope>
    <source>
        <strain evidence="3">H88</strain>
    </source>
</reference>
<evidence type="ECO:0000259" key="1">
    <source>
        <dbReference type="PROSITE" id="PS50011"/>
    </source>
</evidence>
<dbReference type="GO" id="GO:0004672">
    <property type="term" value="F:protein kinase activity"/>
    <property type="evidence" value="ECO:0007669"/>
    <property type="project" value="InterPro"/>
</dbReference>
<sequence>MISDGEGMTVHLQPDNILFSAAGVLQNELLLPPPEFSSVRCLEGMSRDNSTPEYLIRLQRFRGFLDDADFCTLLVRIGDLGGVVWNQQFDKRPVAPRALWAPELKDRNAWDASIDIWTLGCLINEHFTEYLKDRLPSDFGAENISYLVSFLSLILQIYPNKRPSAIKYLNTSS</sequence>
<dbReference type="AlphaFoldDB" id="F0UT85"/>
<dbReference type="GO" id="GO:0005524">
    <property type="term" value="F:ATP binding"/>
    <property type="evidence" value="ECO:0007669"/>
    <property type="project" value="InterPro"/>
</dbReference>
<dbReference type="InterPro" id="IPR011009">
    <property type="entry name" value="Kinase-like_dom_sf"/>
</dbReference>
<organism evidence="3">
    <name type="scientific">Ajellomyces capsulatus (strain H88)</name>
    <name type="common">Darling's disease fungus</name>
    <name type="synonym">Histoplasma capsulatum</name>
    <dbReference type="NCBI Taxonomy" id="544711"/>
    <lineage>
        <taxon>Eukaryota</taxon>
        <taxon>Fungi</taxon>
        <taxon>Dikarya</taxon>
        <taxon>Ascomycota</taxon>
        <taxon>Pezizomycotina</taxon>
        <taxon>Eurotiomycetes</taxon>
        <taxon>Eurotiomycetidae</taxon>
        <taxon>Onygenales</taxon>
        <taxon>Ajellomycetaceae</taxon>
        <taxon>Histoplasma</taxon>
    </lineage>
</organism>
<dbReference type="InterPro" id="IPR000719">
    <property type="entry name" value="Prot_kinase_dom"/>
</dbReference>
<dbReference type="EMBL" id="DS990642">
    <property type="protein sequence ID" value="EGC49112.1"/>
    <property type="molecule type" value="Genomic_DNA"/>
</dbReference>
<proteinExistence type="predicted"/>
<evidence type="ECO:0000313" key="3">
    <source>
        <dbReference type="Proteomes" id="UP000008142"/>
    </source>
</evidence>
<dbReference type="OrthoDB" id="4177164at2759"/>
<evidence type="ECO:0000313" key="2">
    <source>
        <dbReference type="EMBL" id="EGC49112.1"/>
    </source>
</evidence>
<name>F0UT85_AJEC8</name>
<dbReference type="Proteomes" id="UP000008142">
    <property type="component" value="Unassembled WGS sequence"/>
</dbReference>
<dbReference type="HOGENOM" id="CLU_1547110_0_0_1"/>